<dbReference type="GO" id="GO:0016405">
    <property type="term" value="F:CoA-ligase activity"/>
    <property type="evidence" value="ECO:0007669"/>
    <property type="project" value="TreeGrafter"/>
</dbReference>
<accession>A0A5S9MD26</accession>
<dbReference type="SUPFAM" id="SSF56801">
    <property type="entry name" value="Acetyl-CoA synthetase-like"/>
    <property type="match status" value="1"/>
</dbReference>
<evidence type="ECO:0000259" key="3">
    <source>
        <dbReference type="Pfam" id="PF00501"/>
    </source>
</evidence>
<evidence type="ECO:0000256" key="1">
    <source>
        <dbReference type="ARBA" id="ARBA00006432"/>
    </source>
</evidence>
<dbReference type="Gene3D" id="3.40.50.980">
    <property type="match status" value="2"/>
</dbReference>
<protein>
    <recommendedName>
        <fullName evidence="3">AMP-dependent synthetase/ligase domain-containing protein</fullName>
    </recommendedName>
</protein>
<dbReference type="InterPro" id="IPR020845">
    <property type="entry name" value="AMP-binding_CS"/>
</dbReference>
<comment type="similarity">
    <text evidence="1">Belongs to the ATP-dependent AMP-binding enzyme family.</text>
</comment>
<gene>
    <name evidence="4" type="ORF">BsIDN1_50080</name>
</gene>
<dbReference type="Proteomes" id="UP000464658">
    <property type="component" value="Chromosome"/>
</dbReference>
<dbReference type="Pfam" id="PF00501">
    <property type="entry name" value="AMP-binding"/>
    <property type="match status" value="1"/>
</dbReference>
<organism evidence="4 5">
    <name type="scientific">Bacillus safensis</name>
    <dbReference type="NCBI Taxonomy" id="561879"/>
    <lineage>
        <taxon>Bacteria</taxon>
        <taxon>Bacillati</taxon>
        <taxon>Bacillota</taxon>
        <taxon>Bacilli</taxon>
        <taxon>Bacillales</taxon>
        <taxon>Bacillaceae</taxon>
        <taxon>Bacillus</taxon>
    </lineage>
</organism>
<name>A0A5S9MD26_BACIA</name>
<evidence type="ECO:0000313" key="5">
    <source>
        <dbReference type="Proteomes" id="UP000464658"/>
    </source>
</evidence>
<dbReference type="PROSITE" id="PS00455">
    <property type="entry name" value="AMP_BINDING"/>
    <property type="match status" value="1"/>
</dbReference>
<feature type="domain" description="AMP-dependent synthetase/ligase" evidence="3">
    <location>
        <begin position="26"/>
        <end position="91"/>
    </location>
</feature>
<dbReference type="AlphaFoldDB" id="A0A5S9MD26"/>
<reference evidence="4 5" key="1">
    <citation type="submission" date="2019-12" db="EMBL/GenBank/DDBJ databases">
        <title>Full genome sequence of a Bacillus safensis strain isolated from commercially available natto in Indonesia.</title>
        <authorList>
            <person name="Yoshida M."/>
            <person name="Uomi M."/>
            <person name="Waturangi D."/>
            <person name="Ekaputri J.J."/>
            <person name="Setiamarga D.H.E."/>
        </authorList>
    </citation>
    <scope>NUCLEOTIDE SEQUENCE [LARGE SCALE GENOMIC DNA]</scope>
    <source>
        <strain evidence="4 5">IDN1</strain>
    </source>
</reference>
<sequence length="114" mass="12927">MVIQVEKSETIHHFSQIMKESSEEQIPALAFEPKEDVAVLQYTGGTTGLPKGVMLTHENILANTEMCASWMYKTTRGKERILGIIPFFHVCIRNDDRIKPCCERRAFNDSPSAI</sequence>
<dbReference type="InterPro" id="IPR000873">
    <property type="entry name" value="AMP-dep_synth/lig_dom"/>
</dbReference>
<evidence type="ECO:0000256" key="2">
    <source>
        <dbReference type="ARBA" id="ARBA00022598"/>
    </source>
</evidence>
<dbReference type="PANTHER" id="PTHR24096:SF149">
    <property type="entry name" value="AMP-BINDING DOMAIN-CONTAINING PROTEIN-RELATED"/>
    <property type="match status" value="1"/>
</dbReference>
<keyword evidence="2" id="KW-0436">Ligase</keyword>
<dbReference type="PANTHER" id="PTHR24096">
    <property type="entry name" value="LONG-CHAIN-FATTY-ACID--COA LIGASE"/>
    <property type="match status" value="1"/>
</dbReference>
<evidence type="ECO:0000313" key="4">
    <source>
        <dbReference type="EMBL" id="BBP91390.1"/>
    </source>
</evidence>
<proteinExistence type="inferred from homology"/>
<dbReference type="EMBL" id="AP021906">
    <property type="protein sequence ID" value="BBP91390.1"/>
    <property type="molecule type" value="Genomic_DNA"/>
</dbReference>